<dbReference type="EMBL" id="JBHLTQ010000018">
    <property type="protein sequence ID" value="MFC0605918.1"/>
    <property type="molecule type" value="Genomic_DNA"/>
</dbReference>
<dbReference type="PROSITE" id="PS51301">
    <property type="entry name" value="KILA_N"/>
    <property type="match status" value="1"/>
</dbReference>
<keyword evidence="4" id="KW-1185">Reference proteome</keyword>
<dbReference type="SMART" id="SM01252">
    <property type="entry name" value="KilA-N"/>
    <property type="match status" value="1"/>
</dbReference>
<feature type="domain" description="KilA-N" evidence="2">
    <location>
        <begin position="11"/>
        <end position="122"/>
    </location>
</feature>
<dbReference type="RefSeq" id="WP_386065350.1">
    <property type="nucleotide sequence ID" value="NZ_JBHLTQ010000018.1"/>
</dbReference>
<sequence>MKSETNKTLEFLYQEKVIHFLVNPDEENVMINATEMAKLFNKRTDNYLQLKTTKLFLKELKVPEMSGTLNTESHHKLTDIPVQIIDNRGRNGIFFCEDLAIDFAMWLDVKFRVWVARKIRQSLKAEYQKRSKVLEKKTESQIELEKLQAELDEELKSSEKYKRIQELKKEQASCNKKLKELDNEIISRQLNLFTIN</sequence>
<accession>A0ABV6QCA4</accession>
<comment type="caution">
    <text evidence="3">The sequence shown here is derived from an EMBL/GenBank/DDBJ whole genome shotgun (WGS) entry which is preliminary data.</text>
</comment>
<feature type="coiled-coil region" evidence="1">
    <location>
        <begin position="130"/>
        <end position="184"/>
    </location>
</feature>
<evidence type="ECO:0000259" key="2">
    <source>
        <dbReference type="PROSITE" id="PS51301"/>
    </source>
</evidence>
<dbReference type="InterPro" id="IPR017880">
    <property type="entry name" value="KilA_N"/>
</dbReference>
<dbReference type="Pfam" id="PF04383">
    <property type="entry name" value="KilA-N"/>
    <property type="match status" value="1"/>
</dbReference>
<dbReference type="InterPro" id="IPR018004">
    <property type="entry name" value="KilA/APSES_HTH"/>
</dbReference>
<name>A0ABV6QCA4_9FLAO</name>
<protein>
    <submittedName>
        <fullName evidence="3">KilA-N domain-containing protein</fullName>
    </submittedName>
</protein>
<dbReference type="Proteomes" id="UP001589832">
    <property type="component" value="Unassembled WGS sequence"/>
</dbReference>
<gene>
    <name evidence="3" type="ORF">ACFFGA_15255</name>
</gene>
<reference evidence="3 4" key="1">
    <citation type="submission" date="2024-09" db="EMBL/GenBank/DDBJ databases">
        <authorList>
            <person name="Sun Q."/>
            <person name="Mori K."/>
        </authorList>
    </citation>
    <scope>NUCLEOTIDE SEQUENCE [LARGE SCALE GENOMIC DNA]</scope>
    <source>
        <strain evidence="3 4">NCAIM B.02481</strain>
    </source>
</reference>
<evidence type="ECO:0000313" key="3">
    <source>
        <dbReference type="EMBL" id="MFC0605918.1"/>
    </source>
</evidence>
<evidence type="ECO:0000256" key="1">
    <source>
        <dbReference type="SAM" id="Coils"/>
    </source>
</evidence>
<keyword evidence="1" id="KW-0175">Coiled coil</keyword>
<proteinExistence type="predicted"/>
<evidence type="ECO:0000313" key="4">
    <source>
        <dbReference type="Proteomes" id="UP001589832"/>
    </source>
</evidence>
<organism evidence="3 4">
    <name type="scientific">Winogradskyella pulchriflava</name>
    <dbReference type="NCBI Taxonomy" id="1110688"/>
    <lineage>
        <taxon>Bacteria</taxon>
        <taxon>Pseudomonadati</taxon>
        <taxon>Bacteroidota</taxon>
        <taxon>Flavobacteriia</taxon>
        <taxon>Flavobacteriales</taxon>
        <taxon>Flavobacteriaceae</taxon>
        <taxon>Winogradskyella</taxon>
    </lineage>
</organism>